<evidence type="ECO:0000313" key="2">
    <source>
        <dbReference type="Proteomes" id="UP001454036"/>
    </source>
</evidence>
<dbReference type="Proteomes" id="UP001454036">
    <property type="component" value="Unassembled WGS sequence"/>
</dbReference>
<accession>A0AAV3Q147</accession>
<comment type="caution">
    <text evidence="1">The sequence shown here is derived from an EMBL/GenBank/DDBJ whole genome shotgun (WGS) entry which is preliminary data.</text>
</comment>
<sequence length="94" mass="10613">MLHVPCYLHSLRDLCPRRLVKEDPGISFKSQNLQSHALMSDLQLREPFRGIAYNLIPPPPIPLMREPFRGIGACCMKVTDQTIPSNGMKLNNAI</sequence>
<gene>
    <name evidence="1" type="ORF">LIER_14714</name>
</gene>
<dbReference type="EMBL" id="BAABME010003110">
    <property type="protein sequence ID" value="GAA0157449.1"/>
    <property type="molecule type" value="Genomic_DNA"/>
</dbReference>
<name>A0AAV3Q147_LITER</name>
<organism evidence="1 2">
    <name type="scientific">Lithospermum erythrorhizon</name>
    <name type="common">Purple gromwell</name>
    <name type="synonym">Lithospermum officinale var. erythrorhizon</name>
    <dbReference type="NCBI Taxonomy" id="34254"/>
    <lineage>
        <taxon>Eukaryota</taxon>
        <taxon>Viridiplantae</taxon>
        <taxon>Streptophyta</taxon>
        <taxon>Embryophyta</taxon>
        <taxon>Tracheophyta</taxon>
        <taxon>Spermatophyta</taxon>
        <taxon>Magnoliopsida</taxon>
        <taxon>eudicotyledons</taxon>
        <taxon>Gunneridae</taxon>
        <taxon>Pentapetalae</taxon>
        <taxon>asterids</taxon>
        <taxon>lamiids</taxon>
        <taxon>Boraginales</taxon>
        <taxon>Boraginaceae</taxon>
        <taxon>Boraginoideae</taxon>
        <taxon>Lithospermeae</taxon>
        <taxon>Lithospermum</taxon>
    </lineage>
</organism>
<proteinExistence type="predicted"/>
<keyword evidence="2" id="KW-1185">Reference proteome</keyword>
<protein>
    <submittedName>
        <fullName evidence="1">Uncharacterized protein</fullName>
    </submittedName>
</protein>
<dbReference type="AlphaFoldDB" id="A0AAV3Q147"/>
<reference evidence="1 2" key="1">
    <citation type="submission" date="2024-01" db="EMBL/GenBank/DDBJ databases">
        <title>The complete chloroplast genome sequence of Lithospermum erythrorhizon: insights into the phylogenetic relationship among Boraginaceae species and the maternal lineages of purple gromwells.</title>
        <authorList>
            <person name="Okada T."/>
            <person name="Watanabe K."/>
        </authorList>
    </citation>
    <scope>NUCLEOTIDE SEQUENCE [LARGE SCALE GENOMIC DNA]</scope>
</reference>
<evidence type="ECO:0000313" key="1">
    <source>
        <dbReference type="EMBL" id="GAA0157449.1"/>
    </source>
</evidence>